<dbReference type="HAMAP" id="MF_00972">
    <property type="entry name" value="tRNA_aden_deaminase"/>
    <property type="match status" value="1"/>
</dbReference>
<evidence type="ECO:0000256" key="5">
    <source>
        <dbReference type="ARBA" id="ARBA00048045"/>
    </source>
</evidence>
<keyword evidence="9" id="KW-1185">Reference proteome</keyword>
<evidence type="ECO:0000256" key="2">
    <source>
        <dbReference type="ARBA" id="ARBA00022723"/>
    </source>
</evidence>
<dbReference type="InterPro" id="IPR016193">
    <property type="entry name" value="Cytidine_deaminase-like"/>
</dbReference>
<keyword evidence="1 6" id="KW-0819">tRNA processing</keyword>
<dbReference type="EMBL" id="JGYU01000002">
    <property type="protein sequence ID" value="KFI57934.1"/>
    <property type="molecule type" value="Genomic_DNA"/>
</dbReference>
<dbReference type="RefSeq" id="WP_237743002.1">
    <property type="nucleotide sequence ID" value="NZ_JGYU01000002.1"/>
</dbReference>
<evidence type="ECO:0000313" key="8">
    <source>
        <dbReference type="EMBL" id="KFI57934.1"/>
    </source>
</evidence>
<dbReference type="Proteomes" id="UP000028995">
    <property type="component" value="Unassembled WGS sequence"/>
</dbReference>
<keyword evidence="2 6" id="KW-0479">Metal-binding</keyword>
<dbReference type="PANTHER" id="PTHR11079">
    <property type="entry name" value="CYTOSINE DEAMINASE FAMILY MEMBER"/>
    <property type="match status" value="1"/>
</dbReference>
<feature type="binding site" evidence="6">
    <location>
        <position position="61"/>
    </location>
    <ligand>
        <name>Zn(2+)</name>
        <dbReference type="ChEBI" id="CHEBI:29105"/>
        <note>catalytic</note>
    </ligand>
</feature>
<reference evidence="8 9" key="1">
    <citation type="submission" date="2014-03" db="EMBL/GenBank/DDBJ databases">
        <title>Genomics of Bifidobacteria.</title>
        <authorList>
            <person name="Ventura M."/>
            <person name="Milani C."/>
            <person name="Lugli G.A."/>
        </authorList>
    </citation>
    <scope>NUCLEOTIDE SEQUENCE [LARGE SCALE GENOMIC DNA]</scope>
    <source>
        <strain evidence="8 9">LMG 10510</strain>
    </source>
</reference>
<feature type="binding site" evidence="6">
    <location>
        <position position="91"/>
    </location>
    <ligand>
        <name>Zn(2+)</name>
        <dbReference type="ChEBI" id="CHEBI:29105"/>
        <note>catalytic</note>
    </ligand>
</feature>
<dbReference type="GO" id="GO:0008270">
    <property type="term" value="F:zinc ion binding"/>
    <property type="evidence" value="ECO:0007669"/>
    <property type="project" value="UniProtKB-UniRule"/>
</dbReference>
<dbReference type="eggNOG" id="COG0590">
    <property type="taxonomic scope" value="Bacteria"/>
</dbReference>
<comment type="caution">
    <text evidence="8">The sequence shown here is derived from an EMBL/GenBank/DDBJ whole genome shotgun (WGS) entry which is preliminary data.</text>
</comment>
<evidence type="ECO:0000313" key="9">
    <source>
        <dbReference type="Proteomes" id="UP000028995"/>
    </source>
</evidence>
<dbReference type="Gene3D" id="3.40.140.10">
    <property type="entry name" value="Cytidine Deaminase, domain 2"/>
    <property type="match status" value="1"/>
</dbReference>
<dbReference type="EC" id="3.5.4.33" evidence="6"/>
<comment type="cofactor">
    <cofactor evidence="6">
        <name>Zn(2+)</name>
        <dbReference type="ChEBI" id="CHEBI:29105"/>
    </cofactor>
    <text evidence="6">Binds 1 zinc ion per subunit.</text>
</comment>
<protein>
    <recommendedName>
        <fullName evidence="6">tRNA-specific adenosine deaminase</fullName>
        <ecNumber evidence="6">3.5.4.33</ecNumber>
    </recommendedName>
</protein>
<accession>A0A087AGN4</accession>
<evidence type="ECO:0000256" key="3">
    <source>
        <dbReference type="ARBA" id="ARBA00022801"/>
    </source>
</evidence>
<dbReference type="GO" id="GO:0002100">
    <property type="term" value="P:tRNA wobble adenosine to inosine editing"/>
    <property type="evidence" value="ECO:0007669"/>
    <property type="project" value="UniProtKB-UniRule"/>
</dbReference>
<dbReference type="CDD" id="cd01285">
    <property type="entry name" value="nucleoside_deaminase"/>
    <property type="match status" value="1"/>
</dbReference>
<organism evidence="8 9">
    <name type="scientific">Bifidobacterium choerinum</name>
    <dbReference type="NCBI Taxonomy" id="35760"/>
    <lineage>
        <taxon>Bacteria</taxon>
        <taxon>Bacillati</taxon>
        <taxon>Actinomycetota</taxon>
        <taxon>Actinomycetes</taxon>
        <taxon>Bifidobacteriales</taxon>
        <taxon>Bifidobacteriaceae</taxon>
        <taxon>Bifidobacterium</taxon>
    </lineage>
</organism>
<name>A0A087AGN4_9BIFI</name>
<evidence type="ECO:0000259" key="7">
    <source>
        <dbReference type="PROSITE" id="PS51747"/>
    </source>
</evidence>
<dbReference type="PROSITE" id="PS51747">
    <property type="entry name" value="CYT_DCMP_DEAMINASES_2"/>
    <property type="match status" value="1"/>
</dbReference>
<dbReference type="PANTHER" id="PTHR11079:SF202">
    <property type="entry name" value="TRNA-SPECIFIC ADENOSINE DEAMINASE"/>
    <property type="match status" value="1"/>
</dbReference>
<comment type="similarity">
    <text evidence="6">Belongs to the cytidine and deoxycytidylate deaminase family.</text>
</comment>
<comment type="function">
    <text evidence="6">Catalyzes the deamination of adenosine to inosine at the wobble position 34 of tRNA(Arg2).</text>
</comment>
<evidence type="ECO:0000256" key="4">
    <source>
        <dbReference type="ARBA" id="ARBA00022833"/>
    </source>
</evidence>
<dbReference type="STRING" id="35760.BCHO_0014"/>
<feature type="domain" description="CMP/dCMP-type deaminase" evidence="7">
    <location>
        <begin position="9"/>
        <end position="122"/>
    </location>
</feature>
<dbReference type="AlphaFoldDB" id="A0A087AGN4"/>
<sequence length="158" mass="17144">MPLMPMDRAAMRGWMEDALALADEAAAHGDVPVGAIIVDTNGEIVGIGRNMRERDADPLAHAEILAMRQAADERDDWNLADCTLIVTLEPCPMCAGACLQTHIGRIVFGAWDAKLGACGSVWDIPRDPHVGHVPEVVGGVREEMCAERLADFFRARRA</sequence>
<feature type="binding site" evidence="6">
    <location>
        <position position="94"/>
    </location>
    <ligand>
        <name>Zn(2+)</name>
        <dbReference type="ChEBI" id="CHEBI:29105"/>
        <note>catalytic</note>
    </ligand>
</feature>
<dbReference type="NCBIfam" id="NF008113">
    <property type="entry name" value="PRK10860.1"/>
    <property type="match status" value="1"/>
</dbReference>
<dbReference type="InterPro" id="IPR002125">
    <property type="entry name" value="CMP_dCMP_dom"/>
</dbReference>
<proteinExistence type="inferred from homology"/>
<dbReference type="SUPFAM" id="SSF53927">
    <property type="entry name" value="Cytidine deaminase-like"/>
    <property type="match status" value="1"/>
</dbReference>
<comment type="catalytic activity">
    <reaction evidence="5 6">
        <text>adenosine(34) in tRNA + H2O + H(+) = inosine(34) in tRNA + NH4(+)</text>
        <dbReference type="Rhea" id="RHEA:43168"/>
        <dbReference type="Rhea" id="RHEA-COMP:10373"/>
        <dbReference type="Rhea" id="RHEA-COMP:10374"/>
        <dbReference type="ChEBI" id="CHEBI:15377"/>
        <dbReference type="ChEBI" id="CHEBI:15378"/>
        <dbReference type="ChEBI" id="CHEBI:28938"/>
        <dbReference type="ChEBI" id="CHEBI:74411"/>
        <dbReference type="ChEBI" id="CHEBI:82852"/>
        <dbReference type="EC" id="3.5.4.33"/>
    </reaction>
</comment>
<feature type="active site" description="Proton donor" evidence="6">
    <location>
        <position position="63"/>
    </location>
</feature>
<dbReference type="Pfam" id="PF00383">
    <property type="entry name" value="dCMP_cyt_deam_1"/>
    <property type="match status" value="1"/>
</dbReference>
<keyword evidence="4 6" id="KW-0862">Zinc</keyword>
<dbReference type="InterPro" id="IPR028883">
    <property type="entry name" value="tRNA_aden_deaminase"/>
</dbReference>
<comment type="subunit">
    <text evidence="6">Homodimer.</text>
</comment>
<evidence type="ECO:0000256" key="1">
    <source>
        <dbReference type="ARBA" id="ARBA00022694"/>
    </source>
</evidence>
<evidence type="ECO:0000256" key="6">
    <source>
        <dbReference type="HAMAP-Rule" id="MF_00972"/>
    </source>
</evidence>
<keyword evidence="3 6" id="KW-0378">Hydrolase</keyword>
<gene>
    <name evidence="6" type="primary">tadA</name>
    <name evidence="8" type="ORF">BCHO_0014</name>
</gene>
<dbReference type="GO" id="GO:0052717">
    <property type="term" value="F:tRNA-specific adenosine-34 deaminase activity"/>
    <property type="evidence" value="ECO:0007669"/>
    <property type="project" value="UniProtKB-UniRule"/>
</dbReference>